<dbReference type="PANTHER" id="PTHR37957">
    <property type="entry name" value="BLR7070 PROTEIN"/>
    <property type="match status" value="1"/>
</dbReference>
<dbReference type="AlphaFoldDB" id="K7QWW5"/>
<dbReference type="HOGENOM" id="CLU_048268_1_0_0"/>
<gene>
    <name evidence="2" type="ORF">Theos_2389</name>
</gene>
<dbReference type="InterPro" id="IPR027372">
    <property type="entry name" value="Phytase-like_dom"/>
</dbReference>
<proteinExistence type="predicted"/>
<geneLocation type="plasmid" evidence="2 3">
    <name>pTHEOS01</name>
</geneLocation>
<name>K7QWW5_THEOS</name>
<accession>K7QWW5</accession>
<dbReference type="InterPro" id="IPR011041">
    <property type="entry name" value="Quinoprot_gluc/sorb_DH_b-prop"/>
</dbReference>
<dbReference type="PATRIC" id="fig|751945.3.peg.2329"/>
<dbReference type="PANTHER" id="PTHR37957:SF1">
    <property type="entry name" value="PHYTASE-LIKE DOMAIN-CONTAINING PROTEIN"/>
    <property type="match status" value="1"/>
</dbReference>
<sequence>MTRQGIVALLGMVLGLGLAQQPLPRAELVGFALLPPDTFAPGPASGAYRKTPGLRGTPEFGSQPVQGFSAVQFGPRAGSYWVLSDNGFGSKANSPDYLLRLYLVAPSPRTPQGGAGTVRVERFIQLRDPNRLVPFPIVMESHPERPLTGYDFDPESFVFAADGTLWVGDEFGPFLLRFDANGVLLDPPFPTPDYGPGKDPTKDFVRAPQNPGLLLNPVGPGQPSPANLATSRGFEGMTTNPERTRIYALLEGTVAGDPPGTLRLMEFDPLAKRWVGLVGLYRMDSPDHAIGELAVVNEHEYLVIERDNRQGEEARTKRIYKIDLRRKGADGVLAKELLVDLLDIADPRGLAPSTREGTFRFPYFTIESVLVLDPQTLLVINDNNYPATGGRGAGVKDATEFIWLRLPQPLNLAPGVGRP</sequence>
<evidence type="ECO:0000313" key="2">
    <source>
        <dbReference type="EMBL" id="AFV77371.1"/>
    </source>
</evidence>
<feature type="domain" description="Phytase-like" evidence="1">
    <location>
        <begin position="63"/>
        <end position="385"/>
    </location>
</feature>
<keyword evidence="2" id="KW-0614">Plasmid</keyword>
<dbReference type="Pfam" id="PF13449">
    <property type="entry name" value="Phytase-like"/>
    <property type="match status" value="1"/>
</dbReference>
<evidence type="ECO:0000313" key="3">
    <source>
        <dbReference type="Proteomes" id="UP000000211"/>
    </source>
</evidence>
<dbReference type="Proteomes" id="UP000000211">
    <property type="component" value="Plasmid pTHEOS01"/>
</dbReference>
<keyword evidence="3" id="KW-1185">Reference proteome</keyword>
<dbReference type="SUPFAM" id="SSF75011">
    <property type="entry name" value="3-carboxy-cis,cis-mucoante lactonizing enzyme"/>
    <property type="match status" value="1"/>
</dbReference>
<dbReference type="EMBL" id="CP003250">
    <property type="protein sequence ID" value="AFV77371.1"/>
    <property type="molecule type" value="Genomic_DNA"/>
</dbReference>
<dbReference type="RefSeq" id="WP_015065366.1">
    <property type="nucleotide sequence ID" value="NC_019387.1"/>
</dbReference>
<dbReference type="KEGG" id="tos:Theos_2389"/>
<evidence type="ECO:0000259" key="1">
    <source>
        <dbReference type="Pfam" id="PF13449"/>
    </source>
</evidence>
<organism evidence="2 3">
    <name type="scientific">Thermus oshimai JL-2</name>
    <dbReference type="NCBI Taxonomy" id="751945"/>
    <lineage>
        <taxon>Bacteria</taxon>
        <taxon>Thermotogati</taxon>
        <taxon>Deinococcota</taxon>
        <taxon>Deinococci</taxon>
        <taxon>Thermales</taxon>
        <taxon>Thermaceae</taxon>
        <taxon>Thermus</taxon>
    </lineage>
</organism>
<dbReference type="SUPFAM" id="SSF50952">
    <property type="entry name" value="Soluble quinoprotein glucose dehydrogenase"/>
    <property type="match status" value="1"/>
</dbReference>
<protein>
    <recommendedName>
        <fullName evidence="1">Phytase-like domain-containing protein</fullName>
    </recommendedName>
</protein>
<reference evidence="2 3" key="1">
    <citation type="journal article" date="2013" name="Genome Announc.">
        <title>Whole Genome Sequencing of Thermus oshimai JL-2 and Thermus thermophilus JL-18, Incomplete Denitrifiers from the United States Great Basin.</title>
        <authorList>
            <person name="Murugapiran S.K."/>
            <person name="Huntemann M."/>
            <person name="Wei C.L."/>
            <person name="Han J."/>
            <person name="Detter J.C."/>
            <person name="Han C.S."/>
            <person name="Erkkila T.H."/>
            <person name="Teshima H."/>
            <person name="Chen A."/>
            <person name="Kyrpides N."/>
            <person name="Mavrommatis K."/>
            <person name="Markowitz V."/>
            <person name="Szeto E."/>
            <person name="Ivanova N."/>
            <person name="Pagani I."/>
            <person name="Lam J."/>
            <person name="McDonald A.I."/>
            <person name="Dodsworth J.A."/>
            <person name="Pati A."/>
            <person name="Goodwin L."/>
            <person name="Peters L."/>
            <person name="Pitluck S."/>
            <person name="Woyke T."/>
            <person name="Hedlund B.P."/>
        </authorList>
    </citation>
    <scope>NUCLEOTIDE SEQUENCE</scope>
    <source>
        <strain evidence="2 3">JL-2</strain>
        <plasmid evidence="2">pTHEOS01</plasmid>
    </source>
</reference>